<dbReference type="EMBL" id="KN880443">
    <property type="protein sequence ID" value="KIY72465.1"/>
    <property type="molecule type" value="Genomic_DNA"/>
</dbReference>
<evidence type="ECO:0000313" key="7">
    <source>
        <dbReference type="EMBL" id="KIY72465.1"/>
    </source>
</evidence>
<dbReference type="PANTHER" id="PTHR42790:SF19">
    <property type="entry name" value="KYNURENINE_ALPHA-AMINOADIPATE AMINOTRANSFERASE, MITOCHONDRIAL"/>
    <property type="match status" value="1"/>
</dbReference>
<dbReference type="InterPro" id="IPR015424">
    <property type="entry name" value="PyrdxlP-dep_Trfase"/>
</dbReference>
<gene>
    <name evidence="7" type="ORF">CYLTODRAFT_388541</name>
</gene>
<dbReference type="SUPFAM" id="SSF53383">
    <property type="entry name" value="PLP-dependent transferases"/>
    <property type="match status" value="1"/>
</dbReference>
<dbReference type="Pfam" id="PF00155">
    <property type="entry name" value="Aminotran_1_2"/>
    <property type="match status" value="1"/>
</dbReference>
<dbReference type="AlphaFoldDB" id="A0A0D7BQF3"/>
<dbReference type="PANTHER" id="PTHR42790">
    <property type="entry name" value="AMINOTRANSFERASE"/>
    <property type="match status" value="1"/>
</dbReference>
<keyword evidence="5" id="KW-0663">Pyridoxal phosphate</keyword>
<evidence type="ECO:0000256" key="1">
    <source>
        <dbReference type="ARBA" id="ARBA00001933"/>
    </source>
</evidence>
<reference evidence="7 8" key="1">
    <citation type="journal article" date="2015" name="Fungal Genet. Biol.">
        <title>Evolution of novel wood decay mechanisms in Agaricales revealed by the genome sequences of Fistulina hepatica and Cylindrobasidium torrendii.</title>
        <authorList>
            <person name="Floudas D."/>
            <person name="Held B.W."/>
            <person name="Riley R."/>
            <person name="Nagy L.G."/>
            <person name="Koehler G."/>
            <person name="Ransdell A.S."/>
            <person name="Younus H."/>
            <person name="Chow J."/>
            <person name="Chiniquy J."/>
            <person name="Lipzen A."/>
            <person name="Tritt A."/>
            <person name="Sun H."/>
            <person name="Haridas S."/>
            <person name="LaButti K."/>
            <person name="Ohm R.A."/>
            <person name="Kues U."/>
            <person name="Blanchette R.A."/>
            <person name="Grigoriev I.V."/>
            <person name="Minto R.E."/>
            <person name="Hibbett D.S."/>
        </authorList>
    </citation>
    <scope>NUCLEOTIDE SEQUENCE [LARGE SCALE GENOMIC DNA]</scope>
    <source>
        <strain evidence="7 8">FP15055 ss-10</strain>
    </source>
</reference>
<evidence type="ECO:0000256" key="5">
    <source>
        <dbReference type="ARBA" id="ARBA00022898"/>
    </source>
</evidence>
<evidence type="ECO:0000259" key="6">
    <source>
        <dbReference type="Pfam" id="PF00155"/>
    </source>
</evidence>
<feature type="domain" description="Aminotransferase class I/classII large" evidence="6">
    <location>
        <begin position="87"/>
        <end position="445"/>
    </location>
</feature>
<dbReference type="GO" id="GO:0008483">
    <property type="term" value="F:transaminase activity"/>
    <property type="evidence" value="ECO:0007669"/>
    <property type="project" value="UniProtKB-KW"/>
</dbReference>
<dbReference type="InterPro" id="IPR050859">
    <property type="entry name" value="Class-I_PLP-dep_aminotransf"/>
</dbReference>
<evidence type="ECO:0000313" key="8">
    <source>
        <dbReference type="Proteomes" id="UP000054007"/>
    </source>
</evidence>
<dbReference type="Gene3D" id="3.40.640.10">
    <property type="entry name" value="Type I PLP-dependent aspartate aminotransferase-like (Major domain)"/>
    <property type="match status" value="1"/>
</dbReference>
<keyword evidence="3" id="KW-0032">Aminotransferase</keyword>
<dbReference type="STRING" id="1314674.A0A0D7BQF3"/>
<dbReference type="InterPro" id="IPR004839">
    <property type="entry name" value="Aminotransferase_I/II_large"/>
</dbReference>
<evidence type="ECO:0000256" key="2">
    <source>
        <dbReference type="ARBA" id="ARBA00007441"/>
    </source>
</evidence>
<dbReference type="GO" id="GO:1901605">
    <property type="term" value="P:alpha-amino acid metabolic process"/>
    <property type="evidence" value="ECO:0007669"/>
    <property type="project" value="TreeGrafter"/>
</dbReference>
<evidence type="ECO:0000256" key="3">
    <source>
        <dbReference type="ARBA" id="ARBA00022576"/>
    </source>
</evidence>
<dbReference type="GO" id="GO:0030170">
    <property type="term" value="F:pyridoxal phosphate binding"/>
    <property type="evidence" value="ECO:0007669"/>
    <property type="project" value="InterPro"/>
</dbReference>
<accession>A0A0D7BQF3</accession>
<organism evidence="7 8">
    <name type="scientific">Cylindrobasidium torrendii FP15055 ss-10</name>
    <dbReference type="NCBI Taxonomy" id="1314674"/>
    <lineage>
        <taxon>Eukaryota</taxon>
        <taxon>Fungi</taxon>
        <taxon>Dikarya</taxon>
        <taxon>Basidiomycota</taxon>
        <taxon>Agaricomycotina</taxon>
        <taxon>Agaricomycetes</taxon>
        <taxon>Agaricomycetidae</taxon>
        <taxon>Agaricales</taxon>
        <taxon>Marasmiineae</taxon>
        <taxon>Physalacriaceae</taxon>
        <taxon>Cylindrobasidium</taxon>
    </lineage>
</organism>
<keyword evidence="4 7" id="KW-0808">Transferase</keyword>
<dbReference type="CDD" id="cd00609">
    <property type="entry name" value="AAT_like"/>
    <property type="match status" value="1"/>
</dbReference>
<dbReference type="Proteomes" id="UP000054007">
    <property type="component" value="Unassembled WGS sequence"/>
</dbReference>
<evidence type="ECO:0000256" key="4">
    <source>
        <dbReference type="ARBA" id="ARBA00022679"/>
    </source>
</evidence>
<sequence>MADALKYLPESYYTRYLSEGAKSRKPSPIRGLFPLEATPGVLSLLAGKPNEETFPFTSMNFAVRSPLDHSVDIPITLSPAQLAKGLQYSETGGIPALCAWLNAFQERVHGRKAHGEGWRLSVGSGSQDLIYKACTALIDPGDSMLVETPCYAGVIPIFQGLHANMVEVDADAHGIKSSTLRTILENWPQDKPKPKVLYTVPYGGNPTGMTASLERRKEVLELARIHEFIILEGKSFEFFSAKLRTDLTVPDDPYYFLYYGDHPRYPSYFELEQQEPEVGRVLRFDSFSKILSAGIRIGFVSGPAPLVQAIDMHTASANLQTASLTQVIVAALLEKWGFETFITHTEYVSAFYRRRRDVYNAAMEKYLTGLAEWDSPEAGMFFWFKLKIKEGEEDSESVIRTKAFEKGVIALPGTSFIPLGAKTAFVRASFSIIKEEDIEESVRRLRDAILEARKEAGVV</sequence>
<proteinExistence type="inferred from homology"/>
<keyword evidence="8" id="KW-1185">Reference proteome</keyword>
<dbReference type="OrthoDB" id="691673at2759"/>
<protein>
    <submittedName>
        <fullName evidence="7">PLP-dependent transferase</fullName>
    </submittedName>
</protein>
<comment type="cofactor">
    <cofactor evidence="1">
        <name>pyridoxal 5'-phosphate</name>
        <dbReference type="ChEBI" id="CHEBI:597326"/>
    </cofactor>
</comment>
<dbReference type="InterPro" id="IPR015421">
    <property type="entry name" value="PyrdxlP-dep_Trfase_major"/>
</dbReference>
<name>A0A0D7BQF3_9AGAR</name>
<comment type="similarity">
    <text evidence="2">Belongs to the class-I pyridoxal-phosphate-dependent aminotransferase family.</text>
</comment>